<dbReference type="Gene3D" id="3.40.50.10540">
    <property type="entry name" value="Crotonobetainyl-coa:carnitine coa-transferase, domain 1"/>
    <property type="match status" value="1"/>
</dbReference>
<dbReference type="InterPro" id="IPR003673">
    <property type="entry name" value="CoA-Trfase_fam_III"/>
</dbReference>
<comment type="caution">
    <text evidence="3">The sequence shown here is derived from an EMBL/GenBank/DDBJ whole genome shotgun (WGS) entry which is preliminary data.</text>
</comment>
<feature type="region of interest" description="Disordered" evidence="2">
    <location>
        <begin position="347"/>
        <end position="369"/>
    </location>
</feature>
<dbReference type="SUPFAM" id="SSF89796">
    <property type="entry name" value="CoA-transferase family III (CaiB/BaiF)"/>
    <property type="match status" value="1"/>
</dbReference>
<proteinExistence type="predicted"/>
<dbReference type="Proteomes" id="UP000244446">
    <property type="component" value="Unassembled WGS sequence"/>
</dbReference>
<sequence length="369" mass="38891">MSTPSPTPKPLTGRRVIEFTQFIAGPTAGQLLADFGAEVIKLEPARGDGSRELPGTEFGSAYFRCFNTGKTSLVVDMSTDEGRAQMEALLADADALLCNLAPGTLRKLGLDADSLRARHPHLVITLISGFGQQDDRTCMDTIAQCESGFAWMNGNLDGTPRVSSSWPVDFYSGLYASYATAMALLDPATTGTVIDMTMMEVASAMLLGPAAILVMEGAQIGQPSGNRDRASAPSGVYACADGHVYIYGGLDVYWARLRPIVGGEDAPKDERLARADAFDEMIESWTRQHSVEHVLAQLGPCGIPAGAVRQPADGIARIRAMRPGGGAEALPTGEHVPSFPALFDGARIARTPAPPLGGAPRNSSKGSPS</sequence>
<reference evidence="3 4" key="1">
    <citation type="submission" date="2018-04" db="EMBL/GenBank/DDBJ databases">
        <title>Pelagivirga bohaiensis gen. nov., sp. nov., a bacterium isolated from the Bohai Sea.</title>
        <authorList>
            <person name="Ji X."/>
        </authorList>
    </citation>
    <scope>NUCLEOTIDE SEQUENCE [LARGE SCALE GENOMIC DNA]</scope>
    <source>
        <strain evidence="3 4">BH-SD19</strain>
    </source>
</reference>
<dbReference type="OrthoDB" id="7457784at2"/>
<dbReference type="Gene3D" id="3.30.1540.10">
    <property type="entry name" value="formyl-coa transferase, domain 3"/>
    <property type="match status" value="1"/>
</dbReference>
<dbReference type="PANTHER" id="PTHR48207">
    <property type="entry name" value="SUCCINATE--HYDROXYMETHYLGLUTARATE COA-TRANSFERASE"/>
    <property type="match status" value="1"/>
</dbReference>
<dbReference type="InterPro" id="IPR044855">
    <property type="entry name" value="CoA-Trfase_III_dom3_sf"/>
</dbReference>
<dbReference type="Pfam" id="PF02515">
    <property type="entry name" value="CoA_transf_3"/>
    <property type="match status" value="1"/>
</dbReference>
<keyword evidence="1 3" id="KW-0808">Transferase</keyword>
<dbReference type="AlphaFoldDB" id="A0A2T7G5W7"/>
<name>A0A2T7G5W7_9RHOB</name>
<gene>
    <name evidence="3" type="ORF">DC366_11885</name>
</gene>
<evidence type="ECO:0000313" key="4">
    <source>
        <dbReference type="Proteomes" id="UP000244446"/>
    </source>
</evidence>
<evidence type="ECO:0000256" key="1">
    <source>
        <dbReference type="ARBA" id="ARBA00022679"/>
    </source>
</evidence>
<dbReference type="PANTHER" id="PTHR48207:SF4">
    <property type="entry name" value="BLL6097 PROTEIN"/>
    <property type="match status" value="1"/>
</dbReference>
<accession>A0A2T7G5W7</accession>
<dbReference type="InterPro" id="IPR050483">
    <property type="entry name" value="CoA-transferase_III_domain"/>
</dbReference>
<protein>
    <submittedName>
        <fullName evidence="3">CoA transferase</fullName>
    </submittedName>
</protein>
<evidence type="ECO:0000313" key="3">
    <source>
        <dbReference type="EMBL" id="PVA09812.1"/>
    </source>
</evidence>
<organism evidence="3 4">
    <name type="scientific">Pelagivirga sediminicola</name>
    <dbReference type="NCBI Taxonomy" id="2170575"/>
    <lineage>
        <taxon>Bacteria</taxon>
        <taxon>Pseudomonadati</taxon>
        <taxon>Pseudomonadota</taxon>
        <taxon>Alphaproteobacteria</taxon>
        <taxon>Rhodobacterales</taxon>
        <taxon>Paracoccaceae</taxon>
        <taxon>Pelagivirga</taxon>
    </lineage>
</organism>
<dbReference type="InterPro" id="IPR023606">
    <property type="entry name" value="CoA-Trfase_III_dom_1_sf"/>
</dbReference>
<evidence type="ECO:0000256" key="2">
    <source>
        <dbReference type="SAM" id="MobiDB-lite"/>
    </source>
</evidence>
<dbReference type="EMBL" id="QCYH01000006">
    <property type="protein sequence ID" value="PVA09812.1"/>
    <property type="molecule type" value="Genomic_DNA"/>
</dbReference>
<dbReference type="GO" id="GO:0008410">
    <property type="term" value="F:CoA-transferase activity"/>
    <property type="evidence" value="ECO:0007669"/>
    <property type="project" value="TreeGrafter"/>
</dbReference>
<dbReference type="RefSeq" id="WP_108692435.1">
    <property type="nucleotide sequence ID" value="NZ_QCYH01000006.1"/>
</dbReference>
<keyword evidence="4" id="KW-1185">Reference proteome</keyword>